<dbReference type="EMBL" id="AMQN01005377">
    <property type="status" value="NOT_ANNOTATED_CDS"/>
    <property type="molecule type" value="Genomic_DNA"/>
</dbReference>
<accession>R7VA17</accession>
<evidence type="ECO:0000256" key="1">
    <source>
        <dbReference type="ARBA" id="ARBA00022614"/>
    </source>
</evidence>
<dbReference type="PANTHER" id="PTHR24369">
    <property type="entry name" value="ANTIGEN BSP, PUTATIVE-RELATED"/>
    <property type="match status" value="1"/>
</dbReference>
<feature type="non-terminal residue" evidence="3">
    <location>
        <position position="127"/>
    </location>
</feature>
<dbReference type="Proteomes" id="UP000014760">
    <property type="component" value="Unassembled WGS sequence"/>
</dbReference>
<proteinExistence type="predicted"/>
<keyword evidence="5" id="KW-1185">Reference proteome</keyword>
<dbReference type="OMA" id="SAQHTKC"/>
<evidence type="ECO:0000313" key="4">
    <source>
        <dbReference type="EnsemblMetazoa" id="CapteP67305"/>
    </source>
</evidence>
<organism evidence="3">
    <name type="scientific">Capitella teleta</name>
    <name type="common">Polychaete worm</name>
    <dbReference type="NCBI Taxonomy" id="283909"/>
    <lineage>
        <taxon>Eukaryota</taxon>
        <taxon>Metazoa</taxon>
        <taxon>Spiralia</taxon>
        <taxon>Lophotrochozoa</taxon>
        <taxon>Annelida</taxon>
        <taxon>Polychaeta</taxon>
        <taxon>Sedentaria</taxon>
        <taxon>Scolecida</taxon>
        <taxon>Capitellidae</taxon>
        <taxon>Capitella</taxon>
    </lineage>
</organism>
<dbReference type="OrthoDB" id="6108952at2759"/>
<dbReference type="InterPro" id="IPR003591">
    <property type="entry name" value="Leu-rich_rpt_typical-subtyp"/>
</dbReference>
<dbReference type="SMART" id="SM00369">
    <property type="entry name" value="LRR_TYP"/>
    <property type="match status" value="3"/>
</dbReference>
<dbReference type="AlphaFoldDB" id="R7VA17"/>
<dbReference type="PROSITE" id="PS51450">
    <property type="entry name" value="LRR"/>
    <property type="match status" value="1"/>
</dbReference>
<gene>
    <name evidence="3" type="ORF">CAPTEDRAFT_67305</name>
</gene>
<reference evidence="4" key="3">
    <citation type="submission" date="2015-06" db="UniProtKB">
        <authorList>
            <consortium name="EnsemblMetazoa"/>
        </authorList>
    </citation>
    <scope>IDENTIFICATION</scope>
</reference>
<name>R7VA17_CAPTE</name>
<dbReference type="STRING" id="283909.R7VA17"/>
<dbReference type="Gene3D" id="3.80.10.10">
    <property type="entry name" value="Ribonuclease Inhibitor"/>
    <property type="match status" value="2"/>
</dbReference>
<evidence type="ECO:0000313" key="5">
    <source>
        <dbReference type="Proteomes" id="UP000014760"/>
    </source>
</evidence>
<feature type="non-terminal residue" evidence="3">
    <location>
        <position position="1"/>
    </location>
</feature>
<dbReference type="GO" id="GO:0005886">
    <property type="term" value="C:plasma membrane"/>
    <property type="evidence" value="ECO:0007669"/>
    <property type="project" value="TreeGrafter"/>
</dbReference>
<reference evidence="5" key="1">
    <citation type="submission" date="2012-12" db="EMBL/GenBank/DDBJ databases">
        <authorList>
            <person name="Hellsten U."/>
            <person name="Grimwood J."/>
            <person name="Chapman J.A."/>
            <person name="Shapiro H."/>
            <person name="Aerts A."/>
            <person name="Otillar R.P."/>
            <person name="Terry A.Y."/>
            <person name="Boore J.L."/>
            <person name="Simakov O."/>
            <person name="Marletaz F."/>
            <person name="Cho S.-J."/>
            <person name="Edsinger-Gonzales E."/>
            <person name="Havlak P."/>
            <person name="Kuo D.-H."/>
            <person name="Larsson T."/>
            <person name="Lv J."/>
            <person name="Arendt D."/>
            <person name="Savage R."/>
            <person name="Osoegawa K."/>
            <person name="de Jong P."/>
            <person name="Lindberg D.R."/>
            <person name="Seaver E.C."/>
            <person name="Weisblat D.A."/>
            <person name="Putnam N.H."/>
            <person name="Grigoriev I.V."/>
            <person name="Rokhsar D.S."/>
        </authorList>
    </citation>
    <scope>NUCLEOTIDE SEQUENCE</scope>
    <source>
        <strain evidence="5">I ESC-2004</strain>
    </source>
</reference>
<keyword evidence="1" id="KW-0433">Leucine-rich repeat</keyword>
<dbReference type="PANTHER" id="PTHR24369:SF211">
    <property type="entry name" value="LEUCINE-RICH REPEAT-CONTAINING PROTEIN 15-LIKE"/>
    <property type="match status" value="1"/>
</dbReference>
<protein>
    <recommendedName>
        <fullName evidence="6">LRRCT domain-containing protein</fullName>
    </recommendedName>
</protein>
<reference evidence="3 5" key="2">
    <citation type="journal article" date="2013" name="Nature">
        <title>Insights into bilaterian evolution from three spiralian genomes.</title>
        <authorList>
            <person name="Simakov O."/>
            <person name="Marletaz F."/>
            <person name="Cho S.J."/>
            <person name="Edsinger-Gonzales E."/>
            <person name="Havlak P."/>
            <person name="Hellsten U."/>
            <person name="Kuo D.H."/>
            <person name="Larsson T."/>
            <person name="Lv J."/>
            <person name="Arendt D."/>
            <person name="Savage R."/>
            <person name="Osoegawa K."/>
            <person name="de Jong P."/>
            <person name="Grimwood J."/>
            <person name="Chapman J.A."/>
            <person name="Shapiro H."/>
            <person name="Aerts A."/>
            <person name="Otillar R.P."/>
            <person name="Terry A.Y."/>
            <person name="Boore J.L."/>
            <person name="Grigoriev I.V."/>
            <person name="Lindberg D.R."/>
            <person name="Seaver E.C."/>
            <person name="Weisblat D.A."/>
            <person name="Putnam N.H."/>
            <person name="Rokhsar D.S."/>
        </authorList>
    </citation>
    <scope>NUCLEOTIDE SEQUENCE</scope>
    <source>
        <strain evidence="3 5">I ESC-2004</strain>
    </source>
</reference>
<evidence type="ECO:0008006" key="6">
    <source>
        <dbReference type="Google" id="ProtNLM"/>
    </source>
</evidence>
<dbReference type="InterPro" id="IPR001611">
    <property type="entry name" value="Leu-rich_rpt"/>
</dbReference>
<keyword evidence="2" id="KW-0677">Repeat</keyword>
<evidence type="ECO:0000313" key="3">
    <source>
        <dbReference type="EMBL" id="ELU12580.1"/>
    </source>
</evidence>
<dbReference type="EnsemblMetazoa" id="CapteT67305">
    <property type="protein sequence ID" value="CapteP67305"/>
    <property type="gene ID" value="CapteG67305"/>
</dbReference>
<evidence type="ECO:0000256" key="2">
    <source>
        <dbReference type="ARBA" id="ARBA00022737"/>
    </source>
</evidence>
<dbReference type="InterPro" id="IPR032675">
    <property type="entry name" value="LRR_dom_sf"/>
</dbReference>
<dbReference type="HOGENOM" id="CLU_000288_18_10_1"/>
<dbReference type="InterPro" id="IPR050541">
    <property type="entry name" value="LRR_TM_domain-containing"/>
</dbReference>
<sequence length="127" mass="14023">KGLTEIPDDIPLDVTSINLEENSISTIGPAAFSKFTQLNSLDISFNRIGIIHEDAFAGLKNLGRLILFANKIKEIPKLQGLALSELNLHNNSIALIKDGDFHDNLVSPLLYLELAGNMFECDCRVSW</sequence>
<dbReference type="EMBL" id="KB295847">
    <property type="protein sequence ID" value="ELU12580.1"/>
    <property type="molecule type" value="Genomic_DNA"/>
</dbReference>
<dbReference type="SUPFAM" id="SSF52058">
    <property type="entry name" value="L domain-like"/>
    <property type="match status" value="1"/>
</dbReference>
<dbReference type="Pfam" id="PF13855">
    <property type="entry name" value="LRR_8"/>
    <property type="match status" value="1"/>
</dbReference>